<dbReference type="Proteomes" id="UP000054166">
    <property type="component" value="Unassembled WGS sequence"/>
</dbReference>
<protein>
    <submittedName>
        <fullName evidence="2">Uncharacterized protein</fullName>
    </submittedName>
</protein>
<sequence>MHFFKSAILVLVTCAAASLALPEVKDDCASEGESCASLSCCHEMACLGISPICYDSPSK</sequence>
<gene>
    <name evidence="2" type="ORF">PILCRDRAFT_817966</name>
</gene>
<reference evidence="2 3" key="1">
    <citation type="submission" date="2014-04" db="EMBL/GenBank/DDBJ databases">
        <authorList>
            <consortium name="DOE Joint Genome Institute"/>
            <person name="Kuo A."/>
            <person name="Tarkka M."/>
            <person name="Buscot F."/>
            <person name="Kohler A."/>
            <person name="Nagy L.G."/>
            <person name="Floudas D."/>
            <person name="Copeland A."/>
            <person name="Barry K.W."/>
            <person name="Cichocki N."/>
            <person name="Veneault-Fourrey C."/>
            <person name="LaButti K."/>
            <person name="Lindquist E.A."/>
            <person name="Lipzen A."/>
            <person name="Lundell T."/>
            <person name="Morin E."/>
            <person name="Murat C."/>
            <person name="Sun H."/>
            <person name="Tunlid A."/>
            <person name="Henrissat B."/>
            <person name="Grigoriev I.V."/>
            <person name="Hibbett D.S."/>
            <person name="Martin F."/>
            <person name="Nordberg H.P."/>
            <person name="Cantor M.N."/>
            <person name="Hua S.X."/>
        </authorList>
    </citation>
    <scope>NUCLEOTIDE SEQUENCE [LARGE SCALE GENOMIC DNA]</scope>
    <source>
        <strain evidence="2 3">F 1598</strain>
    </source>
</reference>
<evidence type="ECO:0000313" key="2">
    <source>
        <dbReference type="EMBL" id="KIM85108.1"/>
    </source>
</evidence>
<keyword evidence="1" id="KW-0732">Signal</keyword>
<dbReference type="HOGENOM" id="CLU_2961639_0_0_1"/>
<dbReference type="InParanoid" id="A0A0C3BFT1"/>
<keyword evidence="3" id="KW-1185">Reference proteome</keyword>
<evidence type="ECO:0000313" key="3">
    <source>
        <dbReference type="Proteomes" id="UP000054166"/>
    </source>
</evidence>
<name>A0A0C3BFT1_PILCF</name>
<reference evidence="3" key="2">
    <citation type="submission" date="2015-01" db="EMBL/GenBank/DDBJ databases">
        <title>Evolutionary Origins and Diversification of the Mycorrhizal Mutualists.</title>
        <authorList>
            <consortium name="DOE Joint Genome Institute"/>
            <consortium name="Mycorrhizal Genomics Consortium"/>
            <person name="Kohler A."/>
            <person name="Kuo A."/>
            <person name="Nagy L.G."/>
            <person name="Floudas D."/>
            <person name="Copeland A."/>
            <person name="Barry K.W."/>
            <person name="Cichocki N."/>
            <person name="Veneault-Fourrey C."/>
            <person name="LaButti K."/>
            <person name="Lindquist E.A."/>
            <person name="Lipzen A."/>
            <person name="Lundell T."/>
            <person name="Morin E."/>
            <person name="Murat C."/>
            <person name="Riley R."/>
            <person name="Ohm R."/>
            <person name="Sun H."/>
            <person name="Tunlid A."/>
            <person name="Henrissat B."/>
            <person name="Grigoriev I.V."/>
            <person name="Hibbett D.S."/>
            <person name="Martin F."/>
        </authorList>
    </citation>
    <scope>NUCLEOTIDE SEQUENCE [LARGE SCALE GENOMIC DNA]</scope>
    <source>
        <strain evidence="3">F 1598</strain>
    </source>
</reference>
<dbReference type="AlphaFoldDB" id="A0A0C3BFT1"/>
<accession>A0A0C3BFT1</accession>
<dbReference type="EMBL" id="KN832986">
    <property type="protein sequence ID" value="KIM85108.1"/>
    <property type="molecule type" value="Genomic_DNA"/>
</dbReference>
<feature type="signal peptide" evidence="1">
    <location>
        <begin position="1"/>
        <end position="20"/>
    </location>
</feature>
<evidence type="ECO:0000256" key="1">
    <source>
        <dbReference type="SAM" id="SignalP"/>
    </source>
</evidence>
<feature type="chain" id="PRO_5002161590" evidence="1">
    <location>
        <begin position="21"/>
        <end position="59"/>
    </location>
</feature>
<proteinExistence type="predicted"/>
<organism evidence="2 3">
    <name type="scientific">Piloderma croceum (strain F 1598)</name>
    <dbReference type="NCBI Taxonomy" id="765440"/>
    <lineage>
        <taxon>Eukaryota</taxon>
        <taxon>Fungi</taxon>
        <taxon>Dikarya</taxon>
        <taxon>Basidiomycota</taxon>
        <taxon>Agaricomycotina</taxon>
        <taxon>Agaricomycetes</taxon>
        <taxon>Agaricomycetidae</taxon>
        <taxon>Atheliales</taxon>
        <taxon>Atheliaceae</taxon>
        <taxon>Piloderma</taxon>
    </lineage>
</organism>